<evidence type="ECO:0000313" key="3">
    <source>
        <dbReference type="Proteomes" id="UP000005707"/>
    </source>
</evidence>
<sequence length="123" mass="14236">MLFLADMEKALGSLGDGVIVIGFPFMLILYWFAFKYAGYGKVKGMTQLFTIFVVVTFFLQNSLLLLVSFNLVVILYIFYVYLVDLVIRGYGSKRYRRYFLNRIMFLSFLLVALVALRLIILGQ</sequence>
<accession>F7PU92</accession>
<feature type="transmembrane region" description="Helical" evidence="1">
    <location>
        <begin position="99"/>
        <end position="120"/>
    </location>
</feature>
<keyword evidence="1" id="KW-0812">Transmembrane</keyword>
<keyword evidence="1" id="KW-0472">Membrane</keyword>
<name>F7PU92_9MOLU</name>
<dbReference type="Proteomes" id="UP000005707">
    <property type="component" value="Unassembled WGS sequence"/>
</dbReference>
<organism evidence="2 3">
    <name type="scientific">Haloplasma contractile SSD-17B</name>
    <dbReference type="NCBI Taxonomy" id="1033810"/>
    <lineage>
        <taxon>Bacteria</taxon>
        <taxon>Bacillati</taxon>
        <taxon>Mycoplasmatota</taxon>
        <taxon>Mollicutes</taxon>
        <taxon>Haloplasmatales</taxon>
        <taxon>Haloplasmataceae</taxon>
        <taxon>Haloplasma</taxon>
    </lineage>
</organism>
<dbReference type="RefSeq" id="WP_008824411.1">
    <property type="nucleotide sequence ID" value="NZ_AFNU02000008.1"/>
</dbReference>
<dbReference type="STRING" id="1033810.HLPCO_002205"/>
<comment type="caution">
    <text evidence="2">The sequence shown here is derived from an EMBL/GenBank/DDBJ whole genome shotgun (WGS) entry which is preliminary data.</text>
</comment>
<protein>
    <recommendedName>
        <fullName evidence="4">DUF3397 domain-containing protein</fullName>
    </recommendedName>
</protein>
<reference evidence="2 3" key="1">
    <citation type="journal article" date="2011" name="J. Bacteriol.">
        <title>Genome sequence of Haloplasma contractile, an unusual contractile bacterium from a deep-sea anoxic brine lake.</title>
        <authorList>
            <person name="Antunes A."/>
            <person name="Alam I."/>
            <person name="El Dorry H."/>
            <person name="Siam R."/>
            <person name="Robertson A."/>
            <person name="Bajic V.B."/>
            <person name="Stingl U."/>
        </authorList>
    </citation>
    <scope>NUCLEOTIDE SEQUENCE [LARGE SCALE GENOMIC DNA]</scope>
    <source>
        <strain evidence="2 3">SSD-17B</strain>
    </source>
</reference>
<evidence type="ECO:0000313" key="2">
    <source>
        <dbReference type="EMBL" id="ERJ11722.1"/>
    </source>
</evidence>
<keyword evidence="1" id="KW-1133">Transmembrane helix</keyword>
<feature type="transmembrane region" description="Helical" evidence="1">
    <location>
        <begin position="69"/>
        <end position="87"/>
    </location>
</feature>
<dbReference type="AlphaFoldDB" id="F7PU92"/>
<proteinExistence type="predicted"/>
<evidence type="ECO:0000256" key="1">
    <source>
        <dbReference type="SAM" id="Phobius"/>
    </source>
</evidence>
<dbReference type="EMBL" id="AFNU02000008">
    <property type="protein sequence ID" value="ERJ11722.1"/>
    <property type="molecule type" value="Genomic_DNA"/>
</dbReference>
<evidence type="ECO:0008006" key="4">
    <source>
        <dbReference type="Google" id="ProtNLM"/>
    </source>
</evidence>
<reference evidence="2 3" key="2">
    <citation type="journal article" date="2013" name="PLoS ONE">
        <title>INDIGO - INtegrated Data Warehouse of MIcrobial GenOmes with Examples from the Red Sea Extremophiles.</title>
        <authorList>
            <person name="Alam I."/>
            <person name="Antunes A."/>
            <person name="Kamau A.A."/>
            <person name="Ba Alawi W."/>
            <person name="Kalkatawi M."/>
            <person name="Stingl U."/>
            <person name="Bajic V.B."/>
        </authorList>
    </citation>
    <scope>NUCLEOTIDE SEQUENCE [LARGE SCALE GENOMIC DNA]</scope>
    <source>
        <strain evidence="2 3">SSD-17B</strain>
    </source>
</reference>
<dbReference type="InParanoid" id="F7PU92"/>
<feature type="transmembrane region" description="Helical" evidence="1">
    <location>
        <begin position="45"/>
        <end position="63"/>
    </location>
</feature>
<gene>
    <name evidence="2" type="ORF">HLPCO_002205</name>
</gene>
<keyword evidence="3" id="KW-1185">Reference proteome</keyword>
<feature type="transmembrane region" description="Helical" evidence="1">
    <location>
        <begin position="12"/>
        <end position="33"/>
    </location>
</feature>